<dbReference type="PANTHER" id="PTHR21090:SF5">
    <property type="entry name" value="PENTAFUNCTIONAL AROM POLYPEPTIDE"/>
    <property type="match status" value="1"/>
</dbReference>
<dbReference type="GO" id="GO:0008652">
    <property type="term" value="P:amino acid biosynthetic process"/>
    <property type="evidence" value="ECO:0007669"/>
    <property type="project" value="UniProtKB-KW"/>
</dbReference>
<accession>A0A1X6XLP7</accession>
<feature type="binding site" evidence="7">
    <location>
        <position position="348"/>
    </location>
    <ligand>
        <name>3-phosphoshikimate</name>
        <dbReference type="ChEBI" id="CHEBI:145989"/>
    </ligand>
</feature>
<protein>
    <recommendedName>
        <fullName evidence="7">3-phosphoshikimate 1-carboxyvinyltransferase</fullName>
        <ecNumber evidence="7">2.5.1.19</ecNumber>
    </recommendedName>
    <alternativeName>
        <fullName evidence="7">5-enolpyruvylshikimate-3-phosphate synthase</fullName>
        <shortName evidence="7">EPSP synthase</shortName>
        <shortName evidence="7">EPSPS</shortName>
    </alternativeName>
</protein>
<gene>
    <name evidence="7" type="primary">aroA</name>
    <name evidence="9" type="ORF">FM105_12420</name>
</gene>
<evidence type="ECO:0000256" key="7">
    <source>
        <dbReference type="HAMAP-Rule" id="MF_00210"/>
    </source>
</evidence>
<dbReference type="SUPFAM" id="SSF55205">
    <property type="entry name" value="EPT/RTPC-like"/>
    <property type="match status" value="1"/>
</dbReference>
<evidence type="ECO:0000313" key="9">
    <source>
        <dbReference type="EMBL" id="SLN00201.1"/>
    </source>
</evidence>
<feature type="binding site" evidence="7">
    <location>
        <position position="206"/>
    </location>
    <ligand>
        <name>3-phosphoshikimate</name>
        <dbReference type="ChEBI" id="CHEBI:145989"/>
    </ligand>
</feature>
<feature type="binding site" evidence="7">
    <location>
        <position position="321"/>
    </location>
    <ligand>
        <name>3-phosphoshikimate</name>
        <dbReference type="ChEBI" id="CHEBI:145989"/>
    </ligand>
</feature>
<keyword evidence="7" id="KW-0963">Cytoplasm</keyword>
<comment type="subunit">
    <text evidence="7">Monomer.</text>
</comment>
<organism evidence="9 10">
    <name type="scientific">Brevibacterium yomogidense</name>
    <dbReference type="NCBI Taxonomy" id="946573"/>
    <lineage>
        <taxon>Bacteria</taxon>
        <taxon>Bacillati</taxon>
        <taxon>Actinomycetota</taxon>
        <taxon>Actinomycetes</taxon>
        <taxon>Micrococcales</taxon>
        <taxon>Brevibacteriaceae</taxon>
        <taxon>Brevibacterium</taxon>
    </lineage>
</organism>
<dbReference type="FunFam" id="3.65.10.10:FF:000011">
    <property type="entry name" value="3-phosphoshikimate 1-carboxyvinyltransferase"/>
    <property type="match status" value="1"/>
</dbReference>
<dbReference type="InterPro" id="IPR001986">
    <property type="entry name" value="Enolpyruvate_Tfrase_dom"/>
</dbReference>
<dbReference type="InterPro" id="IPR023193">
    <property type="entry name" value="EPSP_synthase_CS"/>
</dbReference>
<keyword evidence="5 7" id="KW-0057">Aromatic amino acid biosynthesis</keyword>
<dbReference type="PROSITE" id="PS00885">
    <property type="entry name" value="EPSP_SYNTHASE_2"/>
    <property type="match status" value="1"/>
</dbReference>
<evidence type="ECO:0000256" key="3">
    <source>
        <dbReference type="ARBA" id="ARBA00022605"/>
    </source>
</evidence>
<dbReference type="GO" id="GO:0009073">
    <property type="term" value="P:aromatic amino acid family biosynthetic process"/>
    <property type="evidence" value="ECO:0007669"/>
    <property type="project" value="UniProtKB-KW"/>
</dbReference>
<evidence type="ECO:0000256" key="4">
    <source>
        <dbReference type="ARBA" id="ARBA00022679"/>
    </source>
</evidence>
<feature type="binding site" evidence="7">
    <location>
        <position position="29"/>
    </location>
    <ligand>
        <name>3-phosphoshikimate</name>
        <dbReference type="ChEBI" id="CHEBI:145989"/>
    </ligand>
</feature>
<feature type="binding site" evidence="7">
    <location>
        <position position="179"/>
    </location>
    <ligand>
        <name>3-phosphoshikimate</name>
        <dbReference type="ChEBI" id="CHEBI:145989"/>
    </ligand>
</feature>
<feature type="binding site" evidence="7">
    <location>
        <position position="132"/>
    </location>
    <ligand>
        <name>phosphoenolpyruvate</name>
        <dbReference type="ChEBI" id="CHEBI:58702"/>
    </ligand>
</feature>
<dbReference type="GO" id="GO:0003866">
    <property type="term" value="F:3-phosphoshikimate 1-carboxyvinyltransferase activity"/>
    <property type="evidence" value="ECO:0007669"/>
    <property type="project" value="UniProtKB-UniRule"/>
</dbReference>
<feature type="binding site" evidence="7">
    <location>
        <position position="28"/>
    </location>
    <ligand>
        <name>3-phosphoshikimate</name>
        <dbReference type="ChEBI" id="CHEBI:145989"/>
    </ligand>
</feature>
<evidence type="ECO:0000313" key="10">
    <source>
        <dbReference type="Proteomes" id="UP000196581"/>
    </source>
</evidence>
<name>A0A1X6XLP7_9MICO</name>
<reference evidence="10" key="1">
    <citation type="submission" date="2017-02" db="EMBL/GenBank/DDBJ databases">
        <authorList>
            <person name="Dridi B."/>
        </authorList>
    </citation>
    <scope>NUCLEOTIDE SEQUENCE [LARGE SCALE GENOMIC DNA]</scope>
    <source>
        <strain evidence="10">B Co 03.10</strain>
    </source>
</reference>
<dbReference type="RefSeq" id="WP_087008650.1">
    <property type="nucleotide sequence ID" value="NZ_FWFF01000019.1"/>
</dbReference>
<evidence type="ECO:0000256" key="6">
    <source>
        <dbReference type="ARBA" id="ARBA00044633"/>
    </source>
</evidence>
<dbReference type="EMBL" id="FWFF01000019">
    <property type="protein sequence ID" value="SLN00201.1"/>
    <property type="molecule type" value="Genomic_DNA"/>
</dbReference>
<evidence type="ECO:0000259" key="8">
    <source>
        <dbReference type="Pfam" id="PF00275"/>
    </source>
</evidence>
<dbReference type="HAMAP" id="MF_00210">
    <property type="entry name" value="EPSP_synth"/>
    <property type="match status" value="1"/>
</dbReference>
<dbReference type="AlphaFoldDB" id="A0A1X6XLP7"/>
<feature type="binding site" evidence="7">
    <location>
        <position position="104"/>
    </location>
    <ligand>
        <name>phosphoenolpyruvate</name>
        <dbReference type="ChEBI" id="CHEBI:58702"/>
    </ligand>
</feature>
<feature type="binding site" evidence="7">
    <location>
        <position position="178"/>
    </location>
    <ligand>
        <name>3-phosphoshikimate</name>
        <dbReference type="ChEBI" id="CHEBI:145989"/>
    </ligand>
</feature>
<feature type="binding site" evidence="7">
    <location>
        <position position="33"/>
    </location>
    <ligand>
        <name>3-phosphoshikimate</name>
        <dbReference type="ChEBI" id="CHEBI:145989"/>
    </ligand>
</feature>
<dbReference type="CDD" id="cd01556">
    <property type="entry name" value="EPSP_synthase"/>
    <property type="match status" value="1"/>
</dbReference>
<evidence type="ECO:0000256" key="2">
    <source>
        <dbReference type="ARBA" id="ARBA00009948"/>
    </source>
</evidence>
<feature type="binding site" evidence="7">
    <location>
        <position position="177"/>
    </location>
    <ligand>
        <name>3-phosphoshikimate</name>
        <dbReference type="ChEBI" id="CHEBI:145989"/>
    </ligand>
</feature>
<keyword evidence="3 7" id="KW-0028">Amino-acid biosynthesis</keyword>
<feature type="binding site" evidence="7">
    <location>
        <position position="352"/>
    </location>
    <ligand>
        <name>phosphoenolpyruvate</name>
        <dbReference type="ChEBI" id="CHEBI:58702"/>
    </ligand>
</feature>
<dbReference type="PROSITE" id="PS00104">
    <property type="entry name" value="EPSP_SYNTHASE_1"/>
    <property type="match status" value="1"/>
</dbReference>
<dbReference type="Proteomes" id="UP000196581">
    <property type="component" value="Unassembled WGS sequence"/>
</dbReference>
<comment type="caution">
    <text evidence="7">Lacks conserved residue(s) required for the propagation of feature annotation.</text>
</comment>
<evidence type="ECO:0000256" key="5">
    <source>
        <dbReference type="ARBA" id="ARBA00023141"/>
    </source>
</evidence>
<dbReference type="NCBIfam" id="TIGR01356">
    <property type="entry name" value="aroA"/>
    <property type="match status" value="1"/>
</dbReference>
<comment type="catalytic activity">
    <reaction evidence="6">
        <text>3-phosphoshikimate + phosphoenolpyruvate = 5-O-(1-carboxyvinyl)-3-phosphoshikimate + phosphate</text>
        <dbReference type="Rhea" id="RHEA:21256"/>
        <dbReference type="ChEBI" id="CHEBI:43474"/>
        <dbReference type="ChEBI" id="CHEBI:57701"/>
        <dbReference type="ChEBI" id="CHEBI:58702"/>
        <dbReference type="ChEBI" id="CHEBI:145989"/>
        <dbReference type="EC" id="2.5.1.19"/>
    </reaction>
    <physiologicalReaction direction="left-to-right" evidence="6">
        <dbReference type="Rhea" id="RHEA:21257"/>
    </physiologicalReaction>
</comment>
<feature type="active site" description="Proton acceptor" evidence="7">
    <location>
        <position position="321"/>
    </location>
</feature>
<keyword evidence="10" id="KW-1185">Reference proteome</keyword>
<sequence>MAGPEASRWAAPAAHGPVRATVTVPGSKSLTNRYLVTAAAADSPSVIRNPLVSRDSTLMIEAVRSLGAGVEEDEGGALRISPIPFGSPAGGDRSPLAVDCGLAGTVMRFVPALAAATGRPVHFDGDETAYTRPMSTILDSLESLGATIDSSDGRLPFRIDAPQGMRGGHVSIDASASSQFVSGLLLSGSLFDLGVEVTHTGQTLPSRPHIDMTVEVLSDAGVLVEEPEPGHWVVQPGRPRGLDVIVEPDLSNAAPFLAAALVTGGSVTIPHWPVHTTQAGNEFRRVAEAFGGQVEQDRNGLTVTGPAELPAVDLDLSDVGELTPVTAAVAAFATGTSTLRGIGHLRGHETDRLAALTTELTKAGAVVDEGADTLTFRSPPHTPSVWSTYHDHRMVMAGAIVALRVPGLVLDDPDTVSKTMPSFVDLWTEAVGA</sequence>
<comment type="pathway">
    <text evidence="1 7">Metabolic intermediate biosynthesis; chorismate biosynthesis; chorismate from D-erythrose 4-phosphate and phosphoenolpyruvate: step 6/7.</text>
</comment>
<feature type="domain" description="Enolpyruvate transferase" evidence="8">
    <location>
        <begin position="15"/>
        <end position="425"/>
    </location>
</feature>
<comment type="subcellular location">
    <subcellularLocation>
        <location evidence="7">Cytoplasm</location>
    </subcellularLocation>
</comment>
<feature type="binding site" evidence="7">
    <location>
        <position position="393"/>
    </location>
    <ligand>
        <name>phosphoenolpyruvate</name>
        <dbReference type="ChEBI" id="CHEBI:58702"/>
    </ligand>
</feature>
<comment type="function">
    <text evidence="7">Catalyzes the transfer of the enolpyruvyl moiety of phosphoenolpyruvate (PEP) to the 5-hydroxyl of shikimate-3-phosphate (S3P) to produce enolpyruvyl shikimate-3-phosphate and inorganic phosphate.</text>
</comment>
<dbReference type="Pfam" id="PF00275">
    <property type="entry name" value="EPSP_synthase"/>
    <property type="match status" value="1"/>
</dbReference>
<feature type="binding site" evidence="7">
    <location>
        <position position="418"/>
    </location>
    <ligand>
        <name>phosphoenolpyruvate</name>
        <dbReference type="ChEBI" id="CHEBI:58702"/>
    </ligand>
</feature>
<dbReference type="PANTHER" id="PTHR21090">
    <property type="entry name" value="AROM/DEHYDROQUINATE SYNTHASE"/>
    <property type="match status" value="1"/>
</dbReference>
<feature type="binding site" evidence="7">
    <location>
        <position position="28"/>
    </location>
    <ligand>
        <name>phosphoenolpyruvate</name>
        <dbReference type="ChEBI" id="CHEBI:58702"/>
    </ligand>
</feature>
<dbReference type="PIRSF" id="PIRSF000505">
    <property type="entry name" value="EPSPS"/>
    <property type="match status" value="1"/>
</dbReference>
<dbReference type="EC" id="2.5.1.19" evidence="7"/>
<dbReference type="GO" id="GO:0005737">
    <property type="term" value="C:cytoplasm"/>
    <property type="evidence" value="ECO:0007669"/>
    <property type="project" value="UniProtKB-SubCell"/>
</dbReference>
<dbReference type="UniPathway" id="UPA00053">
    <property type="reaction ID" value="UER00089"/>
</dbReference>
<evidence type="ECO:0000256" key="1">
    <source>
        <dbReference type="ARBA" id="ARBA00004811"/>
    </source>
</evidence>
<dbReference type="InterPro" id="IPR036968">
    <property type="entry name" value="Enolpyruvate_Tfrase_sf"/>
</dbReference>
<dbReference type="GO" id="GO:0009423">
    <property type="term" value="P:chorismate biosynthetic process"/>
    <property type="evidence" value="ECO:0007669"/>
    <property type="project" value="UniProtKB-UniRule"/>
</dbReference>
<proteinExistence type="inferred from homology"/>
<dbReference type="Gene3D" id="3.65.10.10">
    <property type="entry name" value="Enolpyruvate transferase domain"/>
    <property type="match status" value="2"/>
</dbReference>
<dbReference type="InterPro" id="IPR006264">
    <property type="entry name" value="EPSP_synthase"/>
</dbReference>
<comment type="similarity">
    <text evidence="2 7">Belongs to the EPSP synthase family.</text>
</comment>
<feature type="binding site" evidence="7">
    <location>
        <position position="179"/>
    </location>
    <ligand>
        <name>phosphoenolpyruvate</name>
        <dbReference type="ChEBI" id="CHEBI:58702"/>
    </ligand>
</feature>
<keyword evidence="4 7" id="KW-0808">Transferase</keyword>
<dbReference type="InterPro" id="IPR013792">
    <property type="entry name" value="RNA3'P_cycl/enolpyr_Trfase_a/b"/>
</dbReference>